<dbReference type="PATRIC" id="fig|1423758.3.peg.1650"/>
<comment type="similarity">
    <text evidence="1">Belongs to the DnaB/DnaD family.</text>
</comment>
<dbReference type="EMBL" id="CAKE01000034">
    <property type="protein sequence ID" value="CCI82623.1"/>
    <property type="molecule type" value="Genomic_DNA"/>
</dbReference>
<evidence type="ECO:0000256" key="1">
    <source>
        <dbReference type="ARBA" id="ARBA00093462"/>
    </source>
</evidence>
<accession>I7IW71</accession>
<dbReference type="STRING" id="1423758.FC41_GL001620"/>
<dbReference type="InterPro" id="IPR034829">
    <property type="entry name" value="DnaD-like_sf"/>
</dbReference>
<organism evidence="4 5">
    <name type="scientific">Lactobacillus hominis DSM 23910 = CRBIP 24.179</name>
    <dbReference type="NCBI Taxonomy" id="1423758"/>
    <lineage>
        <taxon>Bacteria</taxon>
        <taxon>Bacillati</taxon>
        <taxon>Bacillota</taxon>
        <taxon>Bacilli</taxon>
        <taxon>Lactobacillales</taxon>
        <taxon>Lactobacillaceae</taxon>
        <taxon>Lactobacillus</taxon>
    </lineage>
</organism>
<dbReference type="NCBIfam" id="TIGR01446">
    <property type="entry name" value="DnaD_dom"/>
    <property type="match status" value="1"/>
</dbReference>
<keyword evidence="5" id="KW-1185">Reference proteome</keyword>
<dbReference type="Gene3D" id="1.10.10.630">
    <property type="entry name" value="DnaD domain-like"/>
    <property type="match status" value="1"/>
</dbReference>
<reference evidence="4 5" key="1">
    <citation type="submission" date="2012-06" db="EMBL/GenBank/DDBJ databases">
        <title>Draft Genome Sequence of Lactobacillus hominis Strain CRBIP 24.179T, isolated from human intestine.</title>
        <authorList>
            <person name="Cousin S."/>
            <person name="Ma L."/>
            <person name="Bizet C."/>
            <person name="Loux V."/>
            <person name="Bouchier C."/>
            <person name="Clermont D."/>
            <person name="Creno S."/>
        </authorList>
    </citation>
    <scope>NUCLEOTIDE SEQUENCE [LARGE SCALE GENOMIC DNA]</scope>
    <source>
        <strain evidence="5">CRBIP 24.179T</strain>
    </source>
</reference>
<gene>
    <name evidence="4" type="ORF">BN55_07830</name>
</gene>
<sequence length="223" mass="25601">MAAASSTLFERKEMGSYNNYRKIGFAVISNVLLSYYSQLSLTETEVVLLIQIEASIQKGNTFPSDKLLASKMSLSPIEVSELIQGLLDKGLLSLEQDNNDDGKISNYYNLDPLYEKLDKFVKDTQVNSSSKQNINTNPTDPIQTLIRQFEIEFGRLLSPIERQEVAAWINVDHYDPDLVKMALREAILAQVYNFKYVDRILLNWQRHSLKSPDQVKNYLQRNE</sequence>
<dbReference type="PANTHER" id="PTHR37293:SF6">
    <property type="entry name" value="DNA REPLICATION PROTEIN DNAD"/>
    <property type="match status" value="1"/>
</dbReference>
<feature type="domain" description="DnaB/C C-terminal" evidence="2">
    <location>
        <begin position="147"/>
        <end position="218"/>
    </location>
</feature>
<dbReference type="InterPro" id="IPR053162">
    <property type="entry name" value="DnaD"/>
</dbReference>
<dbReference type="InterPro" id="IPR006343">
    <property type="entry name" value="DnaB/C_C"/>
</dbReference>
<dbReference type="InterPro" id="IPR053843">
    <property type="entry name" value="DnaD_N"/>
</dbReference>
<dbReference type="Proteomes" id="UP000009320">
    <property type="component" value="Unassembled WGS sequence"/>
</dbReference>
<dbReference type="Gene3D" id="1.10.10.10">
    <property type="entry name" value="Winged helix-like DNA-binding domain superfamily/Winged helix DNA-binding domain"/>
    <property type="match status" value="1"/>
</dbReference>
<comment type="caution">
    <text evidence="4">The sequence shown here is derived from an EMBL/GenBank/DDBJ whole genome shotgun (WGS) entry which is preliminary data.</text>
</comment>
<dbReference type="PANTHER" id="PTHR37293">
    <property type="entry name" value="PHAGE REPLICATION PROTEIN-RELATED"/>
    <property type="match status" value="1"/>
</dbReference>
<name>I7IW71_9LACO</name>
<evidence type="ECO:0000313" key="5">
    <source>
        <dbReference type="Proteomes" id="UP000009320"/>
    </source>
</evidence>
<evidence type="ECO:0000259" key="2">
    <source>
        <dbReference type="Pfam" id="PF07261"/>
    </source>
</evidence>
<dbReference type="SUPFAM" id="SSF158499">
    <property type="entry name" value="DnaD domain-like"/>
    <property type="match status" value="1"/>
</dbReference>
<dbReference type="Pfam" id="PF07261">
    <property type="entry name" value="DnaB_2"/>
    <property type="match status" value="1"/>
</dbReference>
<dbReference type="Pfam" id="PF21984">
    <property type="entry name" value="DnaD_N"/>
    <property type="match status" value="1"/>
</dbReference>
<proteinExistence type="inferred from homology"/>
<protein>
    <submittedName>
        <fullName evidence="4">DNA replication protein DnaD</fullName>
    </submittedName>
</protein>
<dbReference type="InterPro" id="IPR036388">
    <property type="entry name" value="WH-like_DNA-bd_sf"/>
</dbReference>
<dbReference type="eggNOG" id="COG3935">
    <property type="taxonomic scope" value="Bacteria"/>
</dbReference>
<evidence type="ECO:0000313" key="4">
    <source>
        <dbReference type="EMBL" id="CCI82623.1"/>
    </source>
</evidence>
<evidence type="ECO:0000259" key="3">
    <source>
        <dbReference type="Pfam" id="PF21984"/>
    </source>
</evidence>
<feature type="domain" description="DnaD N-terminal" evidence="3">
    <location>
        <begin position="28"/>
        <end position="125"/>
    </location>
</feature>
<dbReference type="AlphaFoldDB" id="I7IW71"/>